<dbReference type="PANTHER" id="PTHR38766:SF1">
    <property type="entry name" value="FLAGELLAR PROTEIN FLIO"/>
    <property type="match status" value="1"/>
</dbReference>
<feature type="signal peptide" evidence="8">
    <location>
        <begin position="1"/>
        <end position="17"/>
    </location>
</feature>
<dbReference type="Proteomes" id="UP000325606">
    <property type="component" value="Chromosome"/>
</dbReference>
<dbReference type="GO" id="GO:0005886">
    <property type="term" value="C:plasma membrane"/>
    <property type="evidence" value="ECO:0007669"/>
    <property type="project" value="UniProtKB-SubCell"/>
</dbReference>
<protein>
    <recommendedName>
        <fullName evidence="7">Flagellar protein</fullName>
    </recommendedName>
</protein>
<accession>A0A5J6LAC9</accession>
<evidence type="ECO:0000256" key="5">
    <source>
        <dbReference type="ARBA" id="ARBA00023143"/>
    </source>
</evidence>
<evidence type="ECO:0000256" key="8">
    <source>
        <dbReference type="SAM" id="SignalP"/>
    </source>
</evidence>
<comment type="similarity">
    <text evidence="6 7">Belongs to the FliO/MopB family.</text>
</comment>
<gene>
    <name evidence="9" type="primary">fliO</name>
    <name evidence="9" type="ORF">F5I99_02575</name>
</gene>
<feature type="transmembrane region" description="Helical" evidence="7">
    <location>
        <begin position="41"/>
        <end position="61"/>
    </location>
</feature>
<dbReference type="AlphaFoldDB" id="A0A5J6LAC9"/>
<evidence type="ECO:0000256" key="3">
    <source>
        <dbReference type="ARBA" id="ARBA00022989"/>
    </source>
</evidence>
<keyword evidence="3 7" id="KW-1133">Transmembrane helix</keyword>
<dbReference type="InterPro" id="IPR052205">
    <property type="entry name" value="FliO/MopB"/>
</dbReference>
<dbReference type="GO" id="GO:0009425">
    <property type="term" value="C:bacterial-type flagellum basal body"/>
    <property type="evidence" value="ECO:0007669"/>
    <property type="project" value="UniProtKB-SubCell"/>
</dbReference>
<keyword evidence="2 7" id="KW-0812">Transmembrane</keyword>
<name>A0A5J6LAC9_9GAMM</name>
<keyword evidence="10" id="KW-1185">Reference proteome</keyword>
<dbReference type="PANTHER" id="PTHR38766">
    <property type="entry name" value="FLAGELLAR PROTEIN FLIO"/>
    <property type="match status" value="1"/>
</dbReference>
<dbReference type="EMBL" id="CP044222">
    <property type="protein sequence ID" value="QEW05467.1"/>
    <property type="molecule type" value="Genomic_DNA"/>
</dbReference>
<evidence type="ECO:0000256" key="1">
    <source>
        <dbReference type="ARBA" id="ARBA00022475"/>
    </source>
</evidence>
<keyword evidence="9" id="KW-0282">Flagellum</keyword>
<dbReference type="KEGG" id="nik:F5I99_02575"/>
<evidence type="ECO:0000256" key="2">
    <source>
        <dbReference type="ARBA" id="ARBA00022692"/>
    </source>
</evidence>
<evidence type="ECO:0000313" key="9">
    <source>
        <dbReference type="EMBL" id="QEW05467.1"/>
    </source>
</evidence>
<evidence type="ECO:0000256" key="6">
    <source>
        <dbReference type="ARBA" id="ARBA00037937"/>
    </source>
</evidence>
<dbReference type="GO" id="GO:0044781">
    <property type="term" value="P:bacterial-type flagellum organization"/>
    <property type="evidence" value="ECO:0007669"/>
    <property type="project" value="UniProtKB-UniRule"/>
</dbReference>
<keyword evidence="9" id="KW-0969">Cilium</keyword>
<organism evidence="9 10">
    <name type="scientific">Nitrincola iocasae</name>
    <dbReference type="NCBI Taxonomy" id="2614693"/>
    <lineage>
        <taxon>Bacteria</taxon>
        <taxon>Pseudomonadati</taxon>
        <taxon>Pseudomonadota</taxon>
        <taxon>Gammaproteobacteria</taxon>
        <taxon>Oceanospirillales</taxon>
        <taxon>Oceanospirillaceae</taxon>
        <taxon>Nitrincola</taxon>
    </lineage>
</organism>
<proteinExistence type="inferred from homology"/>
<evidence type="ECO:0000256" key="7">
    <source>
        <dbReference type="RuleBase" id="RU362064"/>
    </source>
</evidence>
<keyword evidence="5 7" id="KW-0975">Bacterial flagellum</keyword>
<keyword evidence="4 7" id="KW-0472">Membrane</keyword>
<dbReference type="InterPro" id="IPR022781">
    <property type="entry name" value="Flagellar_biosynth_FliO"/>
</dbReference>
<feature type="chain" id="PRO_5023938418" description="Flagellar protein" evidence="8">
    <location>
        <begin position="18"/>
        <end position="141"/>
    </location>
</feature>
<evidence type="ECO:0000313" key="10">
    <source>
        <dbReference type="Proteomes" id="UP000325606"/>
    </source>
</evidence>
<keyword evidence="1 7" id="KW-1003">Cell membrane</keyword>
<comment type="subcellular location">
    <subcellularLocation>
        <location evidence="7">Cell membrane</location>
    </subcellularLocation>
    <subcellularLocation>
        <location evidence="7">Bacterial flagellum basal body</location>
    </subcellularLocation>
</comment>
<evidence type="ECO:0000256" key="4">
    <source>
        <dbReference type="ARBA" id="ARBA00023136"/>
    </source>
</evidence>
<reference evidence="9 10" key="1">
    <citation type="submission" date="2019-09" db="EMBL/GenBank/DDBJ databases">
        <title>Nitrincola iocasae sp. nov., a bacterium isolated from the sediment collected at a cold seep field in South China Sea.</title>
        <authorList>
            <person name="Zhang H."/>
            <person name="Wang H."/>
            <person name="Li C."/>
        </authorList>
    </citation>
    <scope>NUCLEOTIDE SEQUENCE [LARGE SCALE GENOMIC DNA]</scope>
    <source>
        <strain evidence="9 10">KXZD1103</strain>
    </source>
</reference>
<keyword evidence="8" id="KW-0732">Signal</keyword>
<dbReference type="NCBIfam" id="TIGR03500">
    <property type="entry name" value="FliO_TIGR"/>
    <property type="match status" value="1"/>
</dbReference>
<dbReference type="Pfam" id="PF04347">
    <property type="entry name" value="FliO"/>
    <property type="match status" value="1"/>
</dbReference>
<keyword evidence="9" id="KW-0966">Cell projection</keyword>
<sequence>MNRLVLCLLFVSPAAFAESGLQSAPTFAYSGGDPMSITSVLQLVLGLALVLGTIFLIAWLLRKVTLLPGQHRKLRVVAALSLGNRERAVLVQVGDEQLLLGVAQGQVSLLKSFDQPVIELESGQNSAFSKKLSQYLQKRSE</sequence>